<evidence type="ECO:0000256" key="1">
    <source>
        <dbReference type="SAM" id="MobiDB-lite"/>
    </source>
</evidence>
<reference evidence="2 3" key="2">
    <citation type="submission" date="2015-05" db="EMBL/GenBank/DDBJ databases">
        <authorList>
            <person name="Morales-Cruz A."/>
            <person name="Amrine K.C."/>
            <person name="Cantu D."/>
        </authorList>
    </citation>
    <scope>NUCLEOTIDE SEQUENCE [LARGE SCALE GENOMIC DNA]</scope>
    <source>
        <strain evidence="2">UCRPC4</strain>
    </source>
</reference>
<organism evidence="2 3">
    <name type="scientific">Phaeomoniella chlamydospora</name>
    <name type="common">Phaeoacremonium chlamydosporum</name>
    <dbReference type="NCBI Taxonomy" id="158046"/>
    <lineage>
        <taxon>Eukaryota</taxon>
        <taxon>Fungi</taxon>
        <taxon>Dikarya</taxon>
        <taxon>Ascomycota</taxon>
        <taxon>Pezizomycotina</taxon>
        <taxon>Eurotiomycetes</taxon>
        <taxon>Chaetothyriomycetidae</taxon>
        <taxon>Phaeomoniellales</taxon>
        <taxon>Phaeomoniellaceae</taxon>
        <taxon>Phaeomoniella</taxon>
    </lineage>
</organism>
<sequence length="386" mass="44196">MAASEPGSPPPTSTVLRNAEEGNPVAGPSSPPDEPANVTGETAVETDTRDDALPNAIETDQNGRDDVNWDADSAYNSETASRRTASVSSSIFHYQYENGRRYHAYREGQYVLPNDDAEQERLDLQHHIWRLLLRGSLYTAPLPPPSEEDHLRILDLGCGTGIWAIDMADEFPKATVLGVDLSPIQPHWVPINCQFQVDDYEDEWTWREDEKFDYIHGRALSGSSSDWPRFYRQMRQHLKPGGWAEMQEYDTWVFSDDDSCDRAPWTMEWIEKMEAASRRYGKPMNVAKNHKQWMIDAGFEDVKEQIHRIPIGSWPQDAALKELGRFEQIHMQMSVESHALALFTRVWAYSAEQVQVLVEGVKREFRNPDLHLITSYRFITGRNPAT</sequence>
<comment type="caution">
    <text evidence="2">The sequence shown here is derived from an EMBL/GenBank/DDBJ whole genome shotgun (WGS) entry which is preliminary data.</text>
</comment>
<accession>A0A0G2DY11</accession>
<dbReference type="GO" id="GO:0008168">
    <property type="term" value="F:methyltransferase activity"/>
    <property type="evidence" value="ECO:0007669"/>
    <property type="project" value="UniProtKB-KW"/>
</dbReference>
<dbReference type="EMBL" id="LCWF01000174">
    <property type="protein sequence ID" value="KKY15777.1"/>
    <property type="molecule type" value="Genomic_DNA"/>
</dbReference>
<keyword evidence="2" id="KW-0489">Methyltransferase</keyword>
<evidence type="ECO:0000313" key="3">
    <source>
        <dbReference type="Proteomes" id="UP000053317"/>
    </source>
</evidence>
<dbReference type="Pfam" id="PF13489">
    <property type="entry name" value="Methyltransf_23"/>
    <property type="match status" value="1"/>
</dbReference>
<evidence type="ECO:0000313" key="2">
    <source>
        <dbReference type="EMBL" id="KKY15777.1"/>
    </source>
</evidence>
<dbReference type="Proteomes" id="UP000053317">
    <property type="component" value="Unassembled WGS sequence"/>
</dbReference>
<dbReference type="GO" id="GO:0032259">
    <property type="term" value="P:methylation"/>
    <property type="evidence" value="ECO:0007669"/>
    <property type="project" value="UniProtKB-KW"/>
</dbReference>
<dbReference type="OrthoDB" id="2013972at2759"/>
<dbReference type="CDD" id="cd02440">
    <property type="entry name" value="AdoMet_MTases"/>
    <property type="match status" value="1"/>
</dbReference>
<dbReference type="SUPFAM" id="SSF53335">
    <property type="entry name" value="S-adenosyl-L-methionine-dependent methyltransferases"/>
    <property type="match status" value="1"/>
</dbReference>
<protein>
    <submittedName>
        <fullName evidence="2">Putative methyltransferase domain-containing protein</fullName>
    </submittedName>
</protein>
<dbReference type="Gene3D" id="3.40.50.150">
    <property type="entry name" value="Vaccinia Virus protein VP39"/>
    <property type="match status" value="1"/>
</dbReference>
<dbReference type="AlphaFoldDB" id="A0A0G2DY11"/>
<dbReference type="PANTHER" id="PTHR43591:SF10">
    <property type="entry name" value="ABC TRANSMEMBRANE TYPE-1 DOMAIN-CONTAINING PROTEIN-RELATED"/>
    <property type="match status" value="1"/>
</dbReference>
<feature type="region of interest" description="Disordered" evidence="1">
    <location>
        <begin position="1"/>
        <end position="71"/>
    </location>
</feature>
<keyword evidence="2" id="KW-0808">Transferase</keyword>
<reference evidence="2 3" key="1">
    <citation type="submission" date="2015-05" db="EMBL/GenBank/DDBJ databases">
        <title>Distinctive expansion of gene families associated with plant cell wall degradation and secondary metabolism in the genomes of grapevine trunk pathogens.</title>
        <authorList>
            <person name="Lawrence D.P."/>
            <person name="Travadon R."/>
            <person name="Rolshausen P.E."/>
            <person name="Baumgartner K."/>
        </authorList>
    </citation>
    <scope>NUCLEOTIDE SEQUENCE [LARGE SCALE GENOMIC DNA]</scope>
    <source>
        <strain evidence="2">UCRPC4</strain>
    </source>
</reference>
<keyword evidence="3" id="KW-1185">Reference proteome</keyword>
<gene>
    <name evidence="2" type="ORF">UCRPC4_g06145</name>
</gene>
<name>A0A0G2DY11_PHACM</name>
<proteinExistence type="predicted"/>
<dbReference type="PANTHER" id="PTHR43591">
    <property type="entry name" value="METHYLTRANSFERASE"/>
    <property type="match status" value="1"/>
</dbReference>
<dbReference type="InterPro" id="IPR029063">
    <property type="entry name" value="SAM-dependent_MTases_sf"/>
</dbReference>